<reference evidence="3 4" key="1">
    <citation type="submission" date="2019-03" db="EMBL/GenBank/DDBJ databases">
        <title>Draft genome sequences of novel Actinobacteria.</title>
        <authorList>
            <person name="Sahin N."/>
            <person name="Ay H."/>
            <person name="Saygin H."/>
        </authorList>
    </citation>
    <scope>NUCLEOTIDE SEQUENCE [LARGE SCALE GENOMIC DNA]</scope>
    <source>
        <strain evidence="3 4">7K502</strain>
    </source>
</reference>
<dbReference type="OrthoDB" id="4954307at2"/>
<dbReference type="Pfam" id="PF13546">
    <property type="entry name" value="DDE_5"/>
    <property type="match status" value="1"/>
</dbReference>
<evidence type="ECO:0000256" key="1">
    <source>
        <dbReference type="SAM" id="MobiDB-lite"/>
    </source>
</evidence>
<sequence>MASLDAVVELIFSRFARSEPRQRVGTYLQRLLAGRERKNGWTLAKNAGAVSPDRMQRLLRTTDWDVDGARDDLRGDVLDQLGDDATGVFILDETRFIKKGLRSAWVQRQYTGTRVAGGAVGDRGVLPEREERGRARPVSGPVVAGLALPHHSGHARRRLPRCHPRPGGRKGHLGPASTG</sequence>
<name>A0A4R4Y7G0_9PSEU</name>
<feature type="region of interest" description="Disordered" evidence="1">
    <location>
        <begin position="129"/>
        <end position="179"/>
    </location>
</feature>
<dbReference type="AlphaFoldDB" id="A0A4R4Y7G0"/>
<accession>A0A4R4Y7G0</accession>
<comment type="caution">
    <text evidence="3">The sequence shown here is derived from an EMBL/GenBank/DDBJ whole genome shotgun (WGS) entry which is preliminary data.</text>
</comment>
<evidence type="ECO:0000313" key="3">
    <source>
        <dbReference type="EMBL" id="TDD40361.1"/>
    </source>
</evidence>
<dbReference type="EMBL" id="SMKW01000070">
    <property type="protein sequence ID" value="TDD40361.1"/>
    <property type="molecule type" value="Genomic_DNA"/>
</dbReference>
<organism evidence="3 4">
    <name type="scientific">Saccharopolyspora elongata</name>
    <dbReference type="NCBI Taxonomy" id="2530387"/>
    <lineage>
        <taxon>Bacteria</taxon>
        <taxon>Bacillati</taxon>
        <taxon>Actinomycetota</taxon>
        <taxon>Actinomycetes</taxon>
        <taxon>Pseudonocardiales</taxon>
        <taxon>Pseudonocardiaceae</taxon>
        <taxon>Saccharopolyspora</taxon>
    </lineage>
</organism>
<gene>
    <name evidence="3" type="ORF">E1288_35550</name>
</gene>
<dbReference type="Proteomes" id="UP000294947">
    <property type="component" value="Unassembled WGS sequence"/>
</dbReference>
<feature type="domain" description="Transposase IS701-like DDE" evidence="2">
    <location>
        <begin position="12"/>
        <end position="113"/>
    </location>
</feature>
<dbReference type="InterPro" id="IPR038721">
    <property type="entry name" value="IS701-like_DDE_dom"/>
</dbReference>
<proteinExistence type="predicted"/>
<protein>
    <recommendedName>
        <fullName evidence="2">Transposase IS701-like DDE domain-containing protein</fullName>
    </recommendedName>
</protein>
<evidence type="ECO:0000313" key="4">
    <source>
        <dbReference type="Proteomes" id="UP000294947"/>
    </source>
</evidence>
<feature type="compositionally biased region" description="Basic residues" evidence="1">
    <location>
        <begin position="151"/>
        <end position="172"/>
    </location>
</feature>
<evidence type="ECO:0000259" key="2">
    <source>
        <dbReference type="Pfam" id="PF13546"/>
    </source>
</evidence>
<keyword evidence="4" id="KW-1185">Reference proteome</keyword>